<dbReference type="Proteomes" id="UP000029500">
    <property type="component" value="Chromosome"/>
</dbReference>
<dbReference type="PANTHER" id="PTHR43581:SF4">
    <property type="entry name" value="ATP_GTP PHOSPHATASE"/>
    <property type="match status" value="1"/>
</dbReference>
<keyword evidence="4" id="KW-1185">Reference proteome</keyword>
<dbReference type="eggNOG" id="COG1196">
    <property type="taxonomic scope" value="Bacteria"/>
</dbReference>
<evidence type="ECO:0000259" key="2">
    <source>
        <dbReference type="SMART" id="SM00382"/>
    </source>
</evidence>
<dbReference type="Gene3D" id="3.40.50.300">
    <property type="entry name" value="P-loop containing nucleotide triphosphate hydrolases"/>
    <property type="match status" value="1"/>
</dbReference>
<dbReference type="InterPro" id="IPR003593">
    <property type="entry name" value="AAA+_ATPase"/>
</dbReference>
<dbReference type="Pfam" id="PF20469">
    <property type="entry name" value="OLD-like_TOPRIM"/>
    <property type="match status" value="1"/>
</dbReference>
<accession>A0A089MFI7</accession>
<dbReference type="EMBL" id="CP009287">
    <property type="protein sequence ID" value="AIQ70243.1"/>
    <property type="molecule type" value="Genomic_DNA"/>
</dbReference>
<feature type="domain" description="AAA+ ATPase" evidence="2">
    <location>
        <begin position="23"/>
        <end position="358"/>
    </location>
</feature>
<dbReference type="Pfam" id="PF13175">
    <property type="entry name" value="AAA_15"/>
    <property type="match status" value="2"/>
</dbReference>
<dbReference type="HOGENOM" id="CLU_021240_1_0_9"/>
<dbReference type="AlphaFoldDB" id="A0A089MFI7"/>
<dbReference type="eggNOG" id="COG3593">
    <property type="taxonomic scope" value="Bacteria"/>
</dbReference>
<proteinExistence type="predicted"/>
<dbReference type="InterPro" id="IPR027417">
    <property type="entry name" value="P-loop_NTPase"/>
</dbReference>
<evidence type="ECO:0000256" key="1">
    <source>
        <dbReference type="SAM" id="Coils"/>
    </source>
</evidence>
<dbReference type="OrthoDB" id="308933at2"/>
<feature type="coiled-coil region" evidence="1">
    <location>
        <begin position="187"/>
        <end position="218"/>
    </location>
</feature>
<sequence length="665" mass="75221">MYISNLDVTGYKNSKSKSVIKLQKGLNILVGENGSGKTTIINALRLILRENEFSYLNIDEDDFYVSLDKDFSAPEIRIDLKIESLNSDEQVTFLSWCDADFNAQLHFEVSANPNRKGYYKKEIWGGASKSSIFEEETFDCIDCIYLPPLRDAEEKLVNGKRSRLAQLLKKQYGDNKDELVRSVKGFNEQITSNADKKYNEIEEAKKNINTKLEETLGQRLGQSINLQFAETTFNKIVESIKMVFFPGIKENNPEKFRDIAINSLGYNNLLYIATVFAELELLKDNNMMTVLLIEEPEAHLHPQLQVKFIKYLEELTRKLENLQVVITTHSPVLASSVDTDNLIHVAYKDDRIIATVLKYINLGESKSYINRWLDVTKSTLLFSKGVILVEGISEAMLLPTFAKIVLAEHNKNALNGGINNMLPNSLEEAGVSVVNINGINFKHFMRLFSNFKEATSQAHIPIYCAGITDNDPPKIKVIVYDKNGVMKSDKNGDPVTTAEDVYPLPSEAPIGANIALQLIDEINMSKWGRLYRSPLKTFEYDLAIEENTRQLAEVLHDLWSKDGSVKANCKTIITRNNQYFDNEELLRNDAEFIFTHIDADEVGKGVFAQKLADYLEEQIRSHMGNINASKSNLTEVYSEISSLITVPEYIKKAINWAIGGIKIDG</sequence>
<protein>
    <submittedName>
        <fullName evidence="3">Chromosome segregation protein SMC</fullName>
    </submittedName>
</protein>
<dbReference type="KEGG" id="pgm:PGRAT_23265"/>
<dbReference type="STRING" id="189425.PGRAT_23265"/>
<dbReference type="SUPFAM" id="SSF52540">
    <property type="entry name" value="P-loop containing nucleoside triphosphate hydrolases"/>
    <property type="match status" value="1"/>
</dbReference>
<reference evidence="3 4" key="1">
    <citation type="submission" date="2014-08" db="EMBL/GenBank/DDBJ databases">
        <title>Comparative genomics of the Paenibacillus odorifer group.</title>
        <authorList>
            <person name="den Bakker H.C."/>
            <person name="Tsai Y.-C."/>
            <person name="Martin N."/>
            <person name="Korlach J."/>
            <person name="Wiedmann M."/>
        </authorList>
    </citation>
    <scope>NUCLEOTIDE SEQUENCE [LARGE SCALE GENOMIC DNA]</scope>
    <source>
        <strain evidence="3 4">DSM 15220</strain>
    </source>
</reference>
<name>A0A089MFI7_9BACL</name>
<gene>
    <name evidence="3" type="ORF">PGRAT_23265</name>
</gene>
<dbReference type="InterPro" id="IPR041685">
    <property type="entry name" value="AAA_GajA/Old/RecF-like"/>
</dbReference>
<dbReference type="PANTHER" id="PTHR43581">
    <property type="entry name" value="ATP/GTP PHOSPHATASE"/>
    <property type="match status" value="1"/>
</dbReference>
<dbReference type="SMART" id="SM00382">
    <property type="entry name" value="AAA"/>
    <property type="match status" value="1"/>
</dbReference>
<organism evidence="3 4">
    <name type="scientific">Paenibacillus graminis</name>
    <dbReference type="NCBI Taxonomy" id="189425"/>
    <lineage>
        <taxon>Bacteria</taxon>
        <taxon>Bacillati</taxon>
        <taxon>Bacillota</taxon>
        <taxon>Bacilli</taxon>
        <taxon>Bacillales</taxon>
        <taxon>Paenibacillaceae</taxon>
        <taxon>Paenibacillus</taxon>
    </lineage>
</organism>
<dbReference type="InterPro" id="IPR034139">
    <property type="entry name" value="TOPRIM_OLD"/>
</dbReference>
<dbReference type="CDD" id="cd01026">
    <property type="entry name" value="TOPRIM_OLD"/>
    <property type="match status" value="1"/>
</dbReference>
<dbReference type="RefSeq" id="WP_025705833.1">
    <property type="nucleotide sequence ID" value="NZ_CP009287.1"/>
</dbReference>
<evidence type="ECO:0000313" key="3">
    <source>
        <dbReference type="EMBL" id="AIQ70243.1"/>
    </source>
</evidence>
<dbReference type="InterPro" id="IPR051396">
    <property type="entry name" value="Bact_Antivir_Def_Nuclease"/>
</dbReference>
<evidence type="ECO:0000313" key="4">
    <source>
        <dbReference type="Proteomes" id="UP000029500"/>
    </source>
</evidence>
<keyword evidence="1" id="KW-0175">Coiled coil</keyword>